<dbReference type="RefSeq" id="WP_146787099.1">
    <property type="nucleotide sequence ID" value="NZ_CP042434.1"/>
</dbReference>
<keyword evidence="3" id="KW-1185">Reference proteome</keyword>
<evidence type="ECO:0000313" key="3">
    <source>
        <dbReference type="Proteomes" id="UP000321291"/>
    </source>
</evidence>
<dbReference type="Proteomes" id="UP000321291">
    <property type="component" value="Chromosome"/>
</dbReference>
<dbReference type="KEGG" id="agi:FSB73_21545"/>
<organism evidence="2 3">
    <name type="scientific">Arachidicoccus ginsenosidivorans</name>
    <dbReference type="NCBI Taxonomy" id="496057"/>
    <lineage>
        <taxon>Bacteria</taxon>
        <taxon>Pseudomonadati</taxon>
        <taxon>Bacteroidota</taxon>
        <taxon>Chitinophagia</taxon>
        <taxon>Chitinophagales</taxon>
        <taxon>Chitinophagaceae</taxon>
        <taxon>Arachidicoccus</taxon>
    </lineage>
</organism>
<gene>
    <name evidence="2" type="ORF">FSB73_21545</name>
</gene>
<keyword evidence="1" id="KW-0732">Signal</keyword>
<dbReference type="EMBL" id="CP042434">
    <property type="protein sequence ID" value="QEC73862.1"/>
    <property type="molecule type" value="Genomic_DNA"/>
</dbReference>
<evidence type="ECO:0008006" key="4">
    <source>
        <dbReference type="Google" id="ProtNLM"/>
    </source>
</evidence>
<protein>
    <recommendedName>
        <fullName evidence="4">TolC family protein</fullName>
    </recommendedName>
</protein>
<accession>A0A5B8VSJ6</accession>
<reference evidence="2 3" key="1">
    <citation type="journal article" date="2017" name="Int. J. Syst. Evol. Microbiol.">
        <title>Arachidicoccus ginsenosidivorans sp. nov., with ginsenoside-converting activity isolated from ginseng cultivating soil.</title>
        <authorList>
            <person name="Siddiqi M.Z."/>
            <person name="Aslam Z."/>
            <person name="Im W.T."/>
        </authorList>
    </citation>
    <scope>NUCLEOTIDE SEQUENCE [LARGE SCALE GENOMIC DNA]</scope>
    <source>
        <strain evidence="2 3">Gsoil 809</strain>
    </source>
</reference>
<dbReference type="AlphaFoldDB" id="A0A5B8VSJ6"/>
<evidence type="ECO:0000313" key="2">
    <source>
        <dbReference type="EMBL" id="QEC73862.1"/>
    </source>
</evidence>
<sequence length="152" mass="16582">MKKAFGSILLLTILLSGSVIAQPKGLDYYLKMAGNNIPNLLELQNQAKSIGLDSARLEASYGPQFSANSNLLYAPVIDGWGYDKAITNGQNIVGGVTLSKEIIGKNNLQTRLSNFTVQKQQLNNKADLSKKHWNRQSPISISPVTATCNNIY</sequence>
<name>A0A5B8VSJ6_9BACT</name>
<evidence type="ECO:0000256" key="1">
    <source>
        <dbReference type="SAM" id="SignalP"/>
    </source>
</evidence>
<feature type="chain" id="PRO_5022849754" description="TolC family protein" evidence="1">
    <location>
        <begin position="22"/>
        <end position="152"/>
    </location>
</feature>
<feature type="signal peptide" evidence="1">
    <location>
        <begin position="1"/>
        <end position="21"/>
    </location>
</feature>
<dbReference type="SUPFAM" id="SSF56954">
    <property type="entry name" value="Outer membrane efflux proteins (OEP)"/>
    <property type="match status" value="1"/>
</dbReference>
<proteinExistence type="predicted"/>
<dbReference type="OrthoDB" id="1091220at2"/>